<dbReference type="Proteomes" id="UP000478052">
    <property type="component" value="Unassembled WGS sequence"/>
</dbReference>
<dbReference type="InterPro" id="IPR000477">
    <property type="entry name" value="RT_dom"/>
</dbReference>
<accession>A0A6G0YT01</accession>
<dbReference type="AlphaFoldDB" id="A0A6G0YT01"/>
<gene>
    <name evidence="2" type="ORF">FWK35_00024011</name>
</gene>
<dbReference type="PROSITE" id="PS50878">
    <property type="entry name" value="RT_POL"/>
    <property type="match status" value="1"/>
</dbReference>
<dbReference type="EMBL" id="VUJU01002581">
    <property type="protein sequence ID" value="KAF0760780.1"/>
    <property type="molecule type" value="Genomic_DNA"/>
</dbReference>
<proteinExistence type="predicted"/>
<dbReference type="OrthoDB" id="445826at2759"/>
<feature type="non-terminal residue" evidence="2">
    <location>
        <position position="115"/>
    </location>
</feature>
<name>A0A6G0YT01_APHCR</name>
<dbReference type="Pfam" id="PF00078">
    <property type="entry name" value="RVT_1"/>
    <property type="match status" value="1"/>
</dbReference>
<evidence type="ECO:0000313" key="3">
    <source>
        <dbReference type="Proteomes" id="UP000478052"/>
    </source>
</evidence>
<organism evidence="2 3">
    <name type="scientific">Aphis craccivora</name>
    <name type="common">Cowpea aphid</name>
    <dbReference type="NCBI Taxonomy" id="307492"/>
    <lineage>
        <taxon>Eukaryota</taxon>
        <taxon>Metazoa</taxon>
        <taxon>Ecdysozoa</taxon>
        <taxon>Arthropoda</taxon>
        <taxon>Hexapoda</taxon>
        <taxon>Insecta</taxon>
        <taxon>Pterygota</taxon>
        <taxon>Neoptera</taxon>
        <taxon>Paraneoptera</taxon>
        <taxon>Hemiptera</taxon>
        <taxon>Sternorrhyncha</taxon>
        <taxon>Aphidomorpha</taxon>
        <taxon>Aphidoidea</taxon>
        <taxon>Aphididae</taxon>
        <taxon>Aphidini</taxon>
        <taxon>Aphis</taxon>
        <taxon>Aphis</taxon>
    </lineage>
</organism>
<sequence length="115" mass="13233">MDSLSSIQIYGSLYSYADDTALLISDNTWDSVTKKAEKSLKKVVTWFSNNNLTLNINKTVFITFSNISRTSPNFFTLKTHAQNCNQNLQCNCPIIQRTNQTKYLGVTFDQHLRWN</sequence>
<protein>
    <submittedName>
        <fullName evidence="2">Neuroblastoma-amplified sequence-like</fullName>
    </submittedName>
</protein>
<feature type="domain" description="Reverse transcriptase" evidence="1">
    <location>
        <begin position="1"/>
        <end position="108"/>
    </location>
</feature>
<evidence type="ECO:0000259" key="1">
    <source>
        <dbReference type="PROSITE" id="PS50878"/>
    </source>
</evidence>
<comment type="caution">
    <text evidence="2">The sequence shown here is derived from an EMBL/GenBank/DDBJ whole genome shotgun (WGS) entry which is preliminary data.</text>
</comment>
<reference evidence="2 3" key="1">
    <citation type="submission" date="2019-08" db="EMBL/GenBank/DDBJ databases">
        <title>Whole genome of Aphis craccivora.</title>
        <authorList>
            <person name="Voronova N.V."/>
            <person name="Shulinski R.S."/>
            <person name="Bandarenka Y.V."/>
            <person name="Zhorov D.G."/>
            <person name="Warner D."/>
        </authorList>
    </citation>
    <scope>NUCLEOTIDE SEQUENCE [LARGE SCALE GENOMIC DNA]</scope>
    <source>
        <strain evidence="2">180601</strain>
        <tissue evidence="2">Whole Body</tissue>
    </source>
</reference>
<keyword evidence="3" id="KW-1185">Reference proteome</keyword>
<evidence type="ECO:0000313" key="2">
    <source>
        <dbReference type="EMBL" id="KAF0760780.1"/>
    </source>
</evidence>